<dbReference type="GO" id="GO:0003677">
    <property type="term" value="F:DNA binding"/>
    <property type="evidence" value="ECO:0007669"/>
    <property type="project" value="InterPro"/>
</dbReference>
<dbReference type="InterPro" id="IPR010057">
    <property type="entry name" value="Transcription_activator_Rgg_C"/>
</dbReference>
<sequence length="292" mass="34416">MDAKKYGLTIYRIRKDLKLTRNFCYEDIMAKSNAQLFEKGESCPRFDKIIPVLNRIGISFDEFLYVHNGYQETPDEKILRGFVNLKDTTNTEGIKQLQAEIKAVPLTNTSTFISYLQLVLEAFLVFEKEQSFIRAKEIVAPIWEQLQRQENWYYKDILIMANIYYLFDEKAVDTIISTMLIQVEKYKNYKASVNLDTVILLNYCFYLTERGRVLESEPYLDKALANARKNKHSDYLLQAKMRKVVLLIAQDKAQEATRLTNEIMVTLDCLERPHLKKDFQETWLEITKKKRV</sequence>
<name>A0A7X0XB38_9LIST</name>
<dbReference type="InterPro" id="IPR011990">
    <property type="entry name" value="TPR-like_helical_dom_sf"/>
</dbReference>
<feature type="domain" description="HTH-type transcriptional regulator Rgg C-terminal" evidence="1">
    <location>
        <begin position="143"/>
        <end position="281"/>
    </location>
</feature>
<comment type="caution">
    <text evidence="2">The sequence shown here is derived from an EMBL/GenBank/DDBJ whole genome shotgun (WGS) entry which is preliminary data.</text>
</comment>
<protein>
    <recommendedName>
        <fullName evidence="1">HTH-type transcriptional regulator Rgg C-terminal domain-containing protein</fullName>
    </recommendedName>
</protein>
<dbReference type="Proteomes" id="UP000533953">
    <property type="component" value="Unassembled WGS sequence"/>
</dbReference>
<dbReference type="PANTHER" id="PTHR37038">
    <property type="entry name" value="TRANSCRIPTIONAL REGULATOR-RELATED"/>
    <property type="match status" value="1"/>
</dbReference>
<evidence type="ECO:0000313" key="3">
    <source>
        <dbReference type="EMBL" id="MBC1491140.1"/>
    </source>
</evidence>
<dbReference type="InterPro" id="IPR053163">
    <property type="entry name" value="HTH-type_regulator_Rgg"/>
</dbReference>
<evidence type="ECO:0000313" key="2">
    <source>
        <dbReference type="EMBL" id="MBC1490945.1"/>
    </source>
</evidence>
<evidence type="ECO:0000313" key="4">
    <source>
        <dbReference type="Proteomes" id="UP000533953"/>
    </source>
</evidence>
<evidence type="ECO:0000259" key="1">
    <source>
        <dbReference type="Pfam" id="PF21259"/>
    </source>
</evidence>
<organism evidence="2 4">
    <name type="scientific">Listeria booriae</name>
    <dbReference type="NCBI Taxonomy" id="1552123"/>
    <lineage>
        <taxon>Bacteria</taxon>
        <taxon>Bacillati</taxon>
        <taxon>Bacillota</taxon>
        <taxon>Bacilli</taxon>
        <taxon>Bacillales</taxon>
        <taxon>Listeriaceae</taxon>
        <taxon>Listeria</taxon>
    </lineage>
</organism>
<dbReference type="EMBL" id="JAASTX010000004">
    <property type="protein sequence ID" value="MBC1490945.1"/>
    <property type="molecule type" value="Genomic_DNA"/>
</dbReference>
<dbReference type="InterPro" id="IPR010982">
    <property type="entry name" value="Lambda_DNA-bd_dom_sf"/>
</dbReference>
<dbReference type="Gene3D" id="1.25.40.10">
    <property type="entry name" value="Tetratricopeptide repeat domain"/>
    <property type="match status" value="1"/>
</dbReference>
<dbReference type="AlphaFoldDB" id="A0A7X0XB38"/>
<dbReference type="SUPFAM" id="SSF47413">
    <property type="entry name" value="lambda repressor-like DNA-binding domains"/>
    <property type="match status" value="1"/>
</dbReference>
<dbReference type="PANTHER" id="PTHR37038:SF13">
    <property type="entry name" value="HTH CRO_C1-TYPE DOMAIN-CONTAINING PROTEIN"/>
    <property type="match status" value="1"/>
</dbReference>
<proteinExistence type="predicted"/>
<dbReference type="EMBL" id="JAASTX010000004">
    <property type="protein sequence ID" value="MBC1491140.1"/>
    <property type="molecule type" value="Genomic_DNA"/>
</dbReference>
<dbReference type="Pfam" id="PF21259">
    <property type="entry name" value="Rgg_C"/>
    <property type="match status" value="1"/>
</dbReference>
<accession>A0A7X0XB38</accession>
<reference evidence="2 4" key="1">
    <citation type="submission" date="2020-03" db="EMBL/GenBank/DDBJ databases">
        <title>Soil Listeria distribution.</title>
        <authorList>
            <person name="Liao J."/>
            <person name="Wiedmann M."/>
        </authorList>
    </citation>
    <scope>NUCLEOTIDE SEQUENCE [LARGE SCALE GENOMIC DNA]</scope>
    <source>
        <strain evidence="2 4">FSL L7-1547</strain>
    </source>
</reference>
<gene>
    <name evidence="2" type="ORF">HCI99_03820</name>
    <name evidence="3" type="ORF">HCI99_04815</name>
</gene>
<dbReference type="RefSeq" id="WP_185416816.1">
    <property type="nucleotide sequence ID" value="NZ_JAASTX010000004.1"/>
</dbReference>